<keyword evidence="9 12" id="KW-0238">DNA-binding</keyword>
<dbReference type="InterPro" id="IPR013760">
    <property type="entry name" value="Topo_IIA-like_dom_sf"/>
</dbReference>
<name>A0A922L0S8_DERFA</name>
<dbReference type="GO" id="GO:0000819">
    <property type="term" value="P:sister chromatid segregation"/>
    <property type="evidence" value="ECO:0007669"/>
    <property type="project" value="TreeGrafter"/>
</dbReference>
<dbReference type="SMART" id="SM00434">
    <property type="entry name" value="TOP4c"/>
    <property type="match status" value="1"/>
</dbReference>
<dbReference type="GO" id="GO:0006265">
    <property type="term" value="P:DNA topological change"/>
    <property type="evidence" value="ECO:0007669"/>
    <property type="project" value="InterPro"/>
</dbReference>
<dbReference type="GO" id="GO:0003918">
    <property type="term" value="F:DNA topoisomerase type II (double strand cut, ATP-hydrolyzing) activity"/>
    <property type="evidence" value="ECO:0007669"/>
    <property type="project" value="UniProtKB-EC"/>
</dbReference>
<gene>
    <name evidence="14" type="primary">TOP2B_32</name>
    <name evidence="14" type="ORF">DERF_015946</name>
</gene>
<dbReference type="InterPro" id="IPR001154">
    <property type="entry name" value="TopoII_euk"/>
</dbReference>
<evidence type="ECO:0000256" key="2">
    <source>
        <dbReference type="ARBA" id="ARBA00001946"/>
    </source>
</evidence>
<keyword evidence="10" id="KW-0413">Isomerase</keyword>
<evidence type="ECO:0000256" key="11">
    <source>
        <dbReference type="ARBA" id="ARBA00031138"/>
    </source>
</evidence>
<dbReference type="FunFam" id="3.30.1360.40:FF:000003">
    <property type="entry name" value="DNA topoisomerase 2"/>
    <property type="match status" value="1"/>
</dbReference>
<evidence type="ECO:0000313" key="15">
    <source>
        <dbReference type="Proteomes" id="UP000790347"/>
    </source>
</evidence>
<evidence type="ECO:0000256" key="9">
    <source>
        <dbReference type="ARBA" id="ARBA00023125"/>
    </source>
</evidence>
<dbReference type="AlphaFoldDB" id="A0A922L0S8"/>
<evidence type="ECO:0000259" key="13">
    <source>
        <dbReference type="PROSITE" id="PS52040"/>
    </source>
</evidence>
<feature type="domain" description="Topo IIA-type catalytic" evidence="13">
    <location>
        <begin position="1"/>
        <end position="202"/>
    </location>
</feature>
<comment type="similarity">
    <text evidence="3">Belongs to the type II topoisomerase family.</text>
</comment>
<evidence type="ECO:0000256" key="6">
    <source>
        <dbReference type="ARBA" id="ARBA00022741"/>
    </source>
</evidence>
<dbReference type="Proteomes" id="UP000790347">
    <property type="component" value="Unassembled WGS sequence"/>
</dbReference>
<dbReference type="Gene3D" id="3.90.199.10">
    <property type="entry name" value="Topoisomerase II, domain 5"/>
    <property type="match status" value="1"/>
</dbReference>
<sequence length="202" mass="24093">MRSTTKKKFKMMIPWYDEFTGTIKRLDKQLFMIYGEAAILDEETFEITELPIGVSTQSYKKTILEPMLKNNPPYIKNFKEYHTNASVKFVITMSKENLQQSLNNGIHKTFKIQRSMSTTTMMLFDYNGNLKKDIKTAEEILTEYYPIRLKYYKKRIEYYNEFFKVELKKLNNQLRFISDNDNIPNINKTCKKDLIAILVKRN</sequence>
<dbReference type="InterPro" id="IPR050634">
    <property type="entry name" value="DNA_Topoisomerase_II"/>
</dbReference>
<keyword evidence="6" id="KW-0547">Nucleotide-binding</keyword>
<evidence type="ECO:0000256" key="5">
    <source>
        <dbReference type="ARBA" id="ARBA00019635"/>
    </source>
</evidence>
<keyword evidence="8" id="KW-0799">Topoisomerase</keyword>
<dbReference type="InterPro" id="IPR002205">
    <property type="entry name" value="Topo_IIA_dom_A"/>
</dbReference>
<comment type="catalytic activity">
    <reaction evidence="1">
        <text>ATP-dependent breakage, passage and rejoining of double-stranded DNA.</text>
        <dbReference type="EC" id="5.6.2.2"/>
    </reaction>
</comment>
<evidence type="ECO:0000256" key="12">
    <source>
        <dbReference type="PROSITE-ProRule" id="PRU01384"/>
    </source>
</evidence>
<comment type="caution">
    <text evidence="14">The sequence shown here is derived from an EMBL/GenBank/DDBJ whole genome shotgun (WGS) entry which is preliminary data.</text>
</comment>
<dbReference type="Gene3D" id="1.10.268.10">
    <property type="entry name" value="Topoisomerase, domain 3"/>
    <property type="match status" value="1"/>
</dbReference>
<dbReference type="PROSITE" id="PS52040">
    <property type="entry name" value="TOPO_IIA"/>
    <property type="match status" value="1"/>
</dbReference>
<reference evidence="14" key="1">
    <citation type="submission" date="2013-05" db="EMBL/GenBank/DDBJ databases">
        <authorList>
            <person name="Yim A.K.Y."/>
            <person name="Chan T.F."/>
            <person name="Ji K.M."/>
            <person name="Liu X.Y."/>
            <person name="Zhou J.W."/>
            <person name="Li R.Q."/>
            <person name="Yang K.Y."/>
            <person name="Li J."/>
            <person name="Li M."/>
            <person name="Law P.T.W."/>
            <person name="Wu Y.L."/>
            <person name="Cai Z.L."/>
            <person name="Qin H."/>
            <person name="Bao Y."/>
            <person name="Leung R.K.K."/>
            <person name="Ng P.K.S."/>
            <person name="Zou J."/>
            <person name="Zhong X.J."/>
            <person name="Ran P.X."/>
            <person name="Zhong N.S."/>
            <person name="Liu Z.G."/>
            <person name="Tsui S.K.W."/>
        </authorList>
    </citation>
    <scope>NUCLEOTIDE SEQUENCE</scope>
    <source>
        <strain evidence="14">Derf</strain>
        <tissue evidence="14">Whole organism</tissue>
    </source>
</reference>
<dbReference type="EMBL" id="ASGP02000009">
    <property type="protein sequence ID" value="KAH9491215.1"/>
    <property type="molecule type" value="Genomic_DNA"/>
</dbReference>
<evidence type="ECO:0000313" key="14">
    <source>
        <dbReference type="EMBL" id="KAH9491215.1"/>
    </source>
</evidence>
<evidence type="ECO:0000256" key="1">
    <source>
        <dbReference type="ARBA" id="ARBA00000185"/>
    </source>
</evidence>
<comment type="cofactor">
    <cofactor evidence="2">
        <name>Mg(2+)</name>
        <dbReference type="ChEBI" id="CHEBI:18420"/>
    </cofactor>
</comment>
<dbReference type="GO" id="GO:0005524">
    <property type="term" value="F:ATP binding"/>
    <property type="evidence" value="ECO:0007669"/>
    <property type="project" value="UniProtKB-KW"/>
</dbReference>
<comment type="caution">
    <text evidence="12">Lacks conserved residue(s) required for the propagation of feature annotation.</text>
</comment>
<dbReference type="PRINTS" id="PR01158">
    <property type="entry name" value="TOPISMRASEII"/>
</dbReference>
<proteinExistence type="inferred from homology"/>
<dbReference type="InterPro" id="IPR013757">
    <property type="entry name" value="Topo_IIA_A_a_sf"/>
</dbReference>
<evidence type="ECO:0000256" key="7">
    <source>
        <dbReference type="ARBA" id="ARBA00022840"/>
    </source>
</evidence>
<reference evidence="14" key="2">
    <citation type="journal article" date="2022" name="Res Sq">
        <title>Comparative Genomics Reveals Insights into the Divergent Evolution of Astigmatic Mites and Household Pest Adaptations.</title>
        <authorList>
            <person name="Xiong Q."/>
            <person name="Wan A.T.-Y."/>
            <person name="Liu X.-Y."/>
            <person name="Fung C.S.-H."/>
            <person name="Xiao X."/>
            <person name="Malainual N."/>
            <person name="Hou J."/>
            <person name="Wang L."/>
            <person name="Wang M."/>
            <person name="Yang K."/>
            <person name="Cui Y."/>
            <person name="Leung E."/>
            <person name="Nong W."/>
            <person name="Shin S.-K."/>
            <person name="Au S."/>
            <person name="Jeong K.Y."/>
            <person name="Chew F.T."/>
            <person name="Hui J."/>
            <person name="Leung T.F."/>
            <person name="Tungtrongchitr A."/>
            <person name="Zhong N."/>
            <person name="Liu Z."/>
            <person name="Tsui S."/>
        </authorList>
    </citation>
    <scope>NUCLEOTIDE SEQUENCE</scope>
    <source>
        <strain evidence="14">Derf</strain>
        <tissue evidence="14">Whole organism</tissue>
    </source>
</reference>
<dbReference type="PANTHER" id="PTHR10169:SF38">
    <property type="entry name" value="DNA TOPOISOMERASE 2"/>
    <property type="match status" value="1"/>
</dbReference>
<dbReference type="EC" id="5.6.2.2" evidence="4"/>
<keyword evidence="7" id="KW-0067">ATP-binding</keyword>
<dbReference type="GO" id="GO:0005634">
    <property type="term" value="C:nucleus"/>
    <property type="evidence" value="ECO:0007669"/>
    <property type="project" value="TreeGrafter"/>
</dbReference>
<dbReference type="GO" id="GO:0000712">
    <property type="term" value="P:resolution of meiotic recombination intermediates"/>
    <property type="evidence" value="ECO:0007669"/>
    <property type="project" value="TreeGrafter"/>
</dbReference>
<evidence type="ECO:0000256" key="3">
    <source>
        <dbReference type="ARBA" id="ARBA00011080"/>
    </source>
</evidence>
<dbReference type="GO" id="GO:0003677">
    <property type="term" value="F:DNA binding"/>
    <property type="evidence" value="ECO:0007669"/>
    <property type="project" value="UniProtKB-UniRule"/>
</dbReference>
<dbReference type="Pfam" id="PF00521">
    <property type="entry name" value="DNA_topoisoIV"/>
    <property type="match status" value="1"/>
</dbReference>
<evidence type="ECO:0000256" key="8">
    <source>
        <dbReference type="ARBA" id="ARBA00023029"/>
    </source>
</evidence>
<evidence type="ECO:0000256" key="4">
    <source>
        <dbReference type="ARBA" id="ARBA00012895"/>
    </source>
</evidence>
<keyword evidence="15" id="KW-1185">Reference proteome</keyword>
<dbReference type="InterPro" id="IPR013758">
    <property type="entry name" value="Topo_IIA_A/C_ab"/>
</dbReference>
<protein>
    <recommendedName>
        <fullName evidence="5">DNA topoisomerase 2</fullName>
        <ecNumber evidence="4">5.6.2.2</ecNumber>
    </recommendedName>
    <alternativeName>
        <fullName evidence="11">DNA topoisomerase II</fullName>
    </alternativeName>
</protein>
<dbReference type="Gene3D" id="3.30.1360.40">
    <property type="match status" value="1"/>
</dbReference>
<accession>A0A922L0S8</accession>
<organism evidence="14 15">
    <name type="scientific">Dermatophagoides farinae</name>
    <name type="common">American house dust mite</name>
    <dbReference type="NCBI Taxonomy" id="6954"/>
    <lineage>
        <taxon>Eukaryota</taxon>
        <taxon>Metazoa</taxon>
        <taxon>Ecdysozoa</taxon>
        <taxon>Arthropoda</taxon>
        <taxon>Chelicerata</taxon>
        <taxon>Arachnida</taxon>
        <taxon>Acari</taxon>
        <taxon>Acariformes</taxon>
        <taxon>Sarcoptiformes</taxon>
        <taxon>Astigmata</taxon>
        <taxon>Psoroptidia</taxon>
        <taxon>Analgoidea</taxon>
        <taxon>Pyroglyphidae</taxon>
        <taxon>Dermatophagoidinae</taxon>
        <taxon>Dermatophagoides</taxon>
    </lineage>
</organism>
<evidence type="ECO:0000256" key="10">
    <source>
        <dbReference type="ARBA" id="ARBA00023235"/>
    </source>
</evidence>
<dbReference type="SUPFAM" id="SSF56719">
    <property type="entry name" value="Type II DNA topoisomerase"/>
    <property type="match status" value="1"/>
</dbReference>
<dbReference type="PANTHER" id="PTHR10169">
    <property type="entry name" value="DNA TOPOISOMERASE/GYRASE"/>
    <property type="match status" value="1"/>
</dbReference>